<accession>A0A420JC07</accession>
<dbReference type="Proteomes" id="UP000285326">
    <property type="component" value="Unassembled WGS sequence"/>
</dbReference>
<evidence type="ECO:0000313" key="1">
    <source>
        <dbReference type="EMBL" id="RKF84330.1"/>
    </source>
</evidence>
<evidence type="ECO:0000313" key="2">
    <source>
        <dbReference type="Proteomes" id="UP000285326"/>
    </source>
</evidence>
<organism evidence="1 2">
    <name type="scientific">Golovinomyces cichoracearum</name>
    <dbReference type="NCBI Taxonomy" id="62708"/>
    <lineage>
        <taxon>Eukaryota</taxon>
        <taxon>Fungi</taxon>
        <taxon>Dikarya</taxon>
        <taxon>Ascomycota</taxon>
        <taxon>Pezizomycotina</taxon>
        <taxon>Leotiomycetes</taxon>
        <taxon>Erysiphales</taxon>
        <taxon>Erysiphaceae</taxon>
        <taxon>Golovinomyces</taxon>
    </lineage>
</organism>
<comment type="caution">
    <text evidence="1">The sequence shown here is derived from an EMBL/GenBank/DDBJ whole genome shotgun (WGS) entry which is preliminary data.</text>
</comment>
<protein>
    <submittedName>
        <fullName evidence="1">Uncharacterized protein</fullName>
    </submittedName>
</protein>
<reference evidence="1 2" key="1">
    <citation type="journal article" date="2018" name="BMC Genomics">
        <title>Comparative genome analyses reveal sequence features reflecting distinct modes of host-adaptation between dicot and monocot powdery mildew.</title>
        <authorList>
            <person name="Wu Y."/>
            <person name="Ma X."/>
            <person name="Pan Z."/>
            <person name="Kale S.D."/>
            <person name="Song Y."/>
            <person name="King H."/>
            <person name="Zhang Q."/>
            <person name="Presley C."/>
            <person name="Deng X."/>
            <person name="Wei C.I."/>
            <person name="Xiao S."/>
        </authorList>
    </citation>
    <scope>NUCLEOTIDE SEQUENCE [LARGE SCALE GENOMIC DNA]</scope>
    <source>
        <strain evidence="1">UMSG1</strain>
    </source>
</reference>
<gene>
    <name evidence="1" type="ORF">GcM1_114002</name>
</gene>
<dbReference type="EMBL" id="MCBS01011466">
    <property type="protein sequence ID" value="RKF84330.1"/>
    <property type="molecule type" value="Genomic_DNA"/>
</dbReference>
<feature type="non-terminal residue" evidence="1">
    <location>
        <position position="1"/>
    </location>
</feature>
<proteinExistence type="predicted"/>
<name>A0A420JC07_9PEZI</name>
<dbReference type="AlphaFoldDB" id="A0A420JC07"/>
<sequence length="110" mass="12399">KTQSITARGSFQRWSKAKAGSIAYEDIRGNPSRKEAFISLQRTFMNTGILHHCNLDKFLYADLDSSKYGMGAMVYHSEIDPLTQKSVQPIIFCHVSSSLQKKIIGQQSMK</sequence>